<dbReference type="InterPro" id="IPR022412">
    <property type="entry name" value="Quinolinate_PRibosylTrfase_N"/>
</dbReference>
<evidence type="ECO:0000313" key="2">
    <source>
        <dbReference type="EMBL" id="CAG8628455.1"/>
    </source>
</evidence>
<proteinExistence type="predicted"/>
<reference evidence="2" key="1">
    <citation type="submission" date="2021-06" db="EMBL/GenBank/DDBJ databases">
        <authorList>
            <person name="Kallberg Y."/>
            <person name="Tangrot J."/>
            <person name="Rosling A."/>
        </authorList>
    </citation>
    <scope>NUCLEOTIDE SEQUENCE</scope>
    <source>
        <strain evidence="2">IA702</strain>
    </source>
</reference>
<dbReference type="InterPro" id="IPR037128">
    <property type="entry name" value="Quinolinate_PRibosylTase_N_sf"/>
</dbReference>
<sequence length="87" mass="9629">MPSQYAKLLPPHFKEDIKAWLAQDAPCFDYGGYVVGDTPEVAMLYGKSPGVLAGVPFFDEVFNQLGCRVDWLISEGESFEPVKLCAK</sequence>
<accession>A0A9N9DAI6</accession>
<dbReference type="EMBL" id="CAJVPJ010002750">
    <property type="protein sequence ID" value="CAG8628455.1"/>
    <property type="molecule type" value="Genomic_DNA"/>
</dbReference>
<feature type="domain" description="Quinolinate phosphoribosyl transferase N-terminal" evidence="1">
    <location>
        <begin position="36"/>
        <end position="83"/>
    </location>
</feature>
<dbReference type="Proteomes" id="UP000789572">
    <property type="component" value="Unassembled WGS sequence"/>
</dbReference>
<dbReference type="GO" id="GO:0009435">
    <property type="term" value="P:NAD+ biosynthetic process"/>
    <property type="evidence" value="ECO:0007669"/>
    <property type="project" value="TreeGrafter"/>
</dbReference>
<name>A0A9N9DAI6_9GLOM</name>
<dbReference type="AlphaFoldDB" id="A0A9N9DAI6"/>
<evidence type="ECO:0000313" key="3">
    <source>
        <dbReference type="Proteomes" id="UP000789572"/>
    </source>
</evidence>
<keyword evidence="3" id="KW-1185">Reference proteome</keyword>
<organism evidence="2 3">
    <name type="scientific">Paraglomus occultum</name>
    <dbReference type="NCBI Taxonomy" id="144539"/>
    <lineage>
        <taxon>Eukaryota</taxon>
        <taxon>Fungi</taxon>
        <taxon>Fungi incertae sedis</taxon>
        <taxon>Mucoromycota</taxon>
        <taxon>Glomeromycotina</taxon>
        <taxon>Glomeromycetes</taxon>
        <taxon>Paraglomerales</taxon>
        <taxon>Paraglomeraceae</taxon>
        <taxon>Paraglomus</taxon>
    </lineage>
</organism>
<dbReference type="GO" id="GO:0005737">
    <property type="term" value="C:cytoplasm"/>
    <property type="evidence" value="ECO:0007669"/>
    <property type="project" value="TreeGrafter"/>
</dbReference>
<dbReference type="Gene3D" id="3.90.1170.20">
    <property type="entry name" value="Quinolinate phosphoribosyl transferase, N-terminal domain"/>
    <property type="match status" value="1"/>
</dbReference>
<dbReference type="OrthoDB" id="10067394at2759"/>
<evidence type="ECO:0000259" key="1">
    <source>
        <dbReference type="Pfam" id="PF02749"/>
    </source>
</evidence>
<dbReference type="SUPFAM" id="SSF54675">
    <property type="entry name" value="Nicotinate/Quinolinate PRTase N-terminal domain-like"/>
    <property type="match status" value="1"/>
</dbReference>
<dbReference type="GO" id="GO:0034213">
    <property type="term" value="P:quinolinate catabolic process"/>
    <property type="evidence" value="ECO:0007669"/>
    <property type="project" value="TreeGrafter"/>
</dbReference>
<feature type="non-terminal residue" evidence="2">
    <location>
        <position position="87"/>
    </location>
</feature>
<protein>
    <submittedName>
        <fullName evidence="2">6571_t:CDS:1</fullName>
    </submittedName>
</protein>
<dbReference type="PANTHER" id="PTHR32179:SF3">
    <property type="entry name" value="NICOTINATE-NUCLEOTIDE PYROPHOSPHORYLASE [CARBOXYLATING]"/>
    <property type="match status" value="1"/>
</dbReference>
<dbReference type="GO" id="GO:0004514">
    <property type="term" value="F:nicotinate-nucleotide diphosphorylase (carboxylating) activity"/>
    <property type="evidence" value="ECO:0007669"/>
    <property type="project" value="TreeGrafter"/>
</dbReference>
<gene>
    <name evidence="2" type="ORF">POCULU_LOCUS8770</name>
</gene>
<comment type="caution">
    <text evidence="2">The sequence shown here is derived from an EMBL/GenBank/DDBJ whole genome shotgun (WGS) entry which is preliminary data.</text>
</comment>
<dbReference type="InterPro" id="IPR027277">
    <property type="entry name" value="NadC/ModD"/>
</dbReference>
<dbReference type="PANTHER" id="PTHR32179">
    <property type="entry name" value="NICOTINATE-NUCLEOTIDE PYROPHOSPHORYLASE [CARBOXYLATING]"/>
    <property type="match status" value="1"/>
</dbReference>
<dbReference type="Pfam" id="PF02749">
    <property type="entry name" value="QRPTase_N"/>
    <property type="match status" value="1"/>
</dbReference>